<reference evidence="2 3" key="1">
    <citation type="submission" date="2016-10" db="EMBL/GenBank/DDBJ databases">
        <authorList>
            <person name="de Groot N.N."/>
        </authorList>
    </citation>
    <scope>NUCLEOTIDE SEQUENCE [LARGE SCALE GENOMIC DNA]</scope>
    <source>
        <strain evidence="2 3">CGMCC 1.5070</strain>
    </source>
</reference>
<keyword evidence="3" id="KW-1185">Reference proteome</keyword>
<sequence length="186" mass="21554">MFSYVAFSLLALLCCFIYVTLIKIRFFKVKWMMQNEILKENIILQAIEIEREYSELYELGELNSFPAISNYLFQSSFIVDTGSLSLSKLKVSSIPKEEYYSQKLMEEISKAPDFISQLFFKQFSVLKKMAYLQHPLCVKVNDFKIGTLLFIHGIVIKMLNSMGKGVNDLKEAGWEFELRGYCIVTA</sequence>
<dbReference type="RefSeq" id="WP_092751346.1">
    <property type="nucleotide sequence ID" value="NZ_FOCG01000001.1"/>
</dbReference>
<dbReference type="EMBL" id="FOCG01000001">
    <property type="protein sequence ID" value="SEM55038.1"/>
    <property type="molecule type" value="Genomic_DNA"/>
</dbReference>
<gene>
    <name evidence="2" type="ORF">SAMN05216180_0524</name>
</gene>
<feature type="transmembrane region" description="Helical" evidence="1">
    <location>
        <begin position="6"/>
        <end position="24"/>
    </location>
</feature>
<accession>A0A1H7ZBU9</accession>
<keyword evidence="1" id="KW-0472">Membrane</keyword>
<keyword evidence="1" id="KW-1133">Transmembrane helix</keyword>
<evidence type="ECO:0000256" key="1">
    <source>
        <dbReference type="SAM" id="Phobius"/>
    </source>
</evidence>
<protein>
    <submittedName>
        <fullName evidence="2">Uncharacterized protein</fullName>
    </submittedName>
</protein>
<evidence type="ECO:0000313" key="2">
    <source>
        <dbReference type="EMBL" id="SEM55038.1"/>
    </source>
</evidence>
<proteinExistence type="predicted"/>
<keyword evidence="1" id="KW-0812">Transmembrane</keyword>
<organism evidence="2 3">
    <name type="scientific">Hydrogenoanaerobacterium saccharovorans</name>
    <dbReference type="NCBI Taxonomy" id="474960"/>
    <lineage>
        <taxon>Bacteria</taxon>
        <taxon>Bacillati</taxon>
        <taxon>Bacillota</taxon>
        <taxon>Clostridia</taxon>
        <taxon>Eubacteriales</taxon>
        <taxon>Oscillospiraceae</taxon>
        <taxon>Hydrogenoanaerobacterium</taxon>
    </lineage>
</organism>
<dbReference type="AlphaFoldDB" id="A0A1H7ZBU9"/>
<name>A0A1H7ZBU9_9FIRM</name>
<evidence type="ECO:0000313" key="3">
    <source>
        <dbReference type="Proteomes" id="UP000199158"/>
    </source>
</evidence>
<dbReference type="Proteomes" id="UP000199158">
    <property type="component" value="Unassembled WGS sequence"/>
</dbReference>